<sequence>MRTAFDTVPFYRERWALDGRTDPTVVPGRTGSDDGATEPRDLRRAVVDLVPLAGGDTRVDAARGLGHVLDSARRPLPGTLVVVVDAAVSPPSPPPSDLPRGLRGCTVDPERLGADPDTGVGAELAAALHGGRPVLAVGGDKDLARLCAALPGSPVHGIARLPRRALSEVDAGPYGVLHDPLLGYVGAFRECGRWHLDWRRVYARRTRRGLALTLLTQRSPMLVDVLVEGGVRGAVEPCPRHGTPVVSL</sequence>
<evidence type="ECO:0000313" key="1">
    <source>
        <dbReference type="EMBL" id="OQO93255.1"/>
    </source>
</evidence>
<gene>
    <name evidence="1" type="ORF">B1813_12940</name>
</gene>
<comment type="caution">
    <text evidence="1">The sequence shown here is derived from an EMBL/GenBank/DDBJ whole genome shotgun (WGS) entry which is preliminary data.</text>
</comment>
<keyword evidence="2" id="KW-1185">Reference proteome</keyword>
<proteinExistence type="predicted"/>
<dbReference type="Proteomes" id="UP000192591">
    <property type="component" value="Unassembled WGS sequence"/>
</dbReference>
<evidence type="ECO:0000313" key="2">
    <source>
        <dbReference type="Proteomes" id="UP000192591"/>
    </source>
</evidence>
<dbReference type="STRING" id="1962155.B1813_12940"/>
<dbReference type="EMBL" id="MWIH01000005">
    <property type="protein sequence ID" value="OQO93255.1"/>
    <property type="molecule type" value="Genomic_DNA"/>
</dbReference>
<accession>A0A1V9A804</accession>
<protein>
    <submittedName>
        <fullName evidence="1">Uncharacterized protein</fullName>
    </submittedName>
</protein>
<reference evidence="1 2" key="1">
    <citation type="submission" date="2017-02" db="EMBL/GenBank/DDBJ databases">
        <title>Draft genome of Saccharomonospora sp. 154.</title>
        <authorList>
            <person name="Alonso-Carmona G.S."/>
            <person name="De La Haba R."/>
            <person name="Vera-Gargallo B."/>
            <person name="Sandoval-Trujillo A.H."/>
            <person name="Ramirez-Duran N."/>
            <person name="Ventosa A."/>
        </authorList>
    </citation>
    <scope>NUCLEOTIDE SEQUENCE [LARGE SCALE GENOMIC DNA]</scope>
    <source>
        <strain evidence="1 2">LRS4.154</strain>
    </source>
</reference>
<organism evidence="1 2">
    <name type="scientific">Saccharomonospora piscinae</name>
    <dbReference type="NCBI Taxonomy" id="687388"/>
    <lineage>
        <taxon>Bacteria</taxon>
        <taxon>Bacillati</taxon>
        <taxon>Actinomycetota</taxon>
        <taxon>Actinomycetes</taxon>
        <taxon>Pseudonocardiales</taxon>
        <taxon>Pseudonocardiaceae</taxon>
        <taxon>Saccharomonospora</taxon>
    </lineage>
</organism>
<name>A0A1V9A804_SACPI</name>
<dbReference type="AlphaFoldDB" id="A0A1V9A804"/>